<keyword evidence="3" id="KW-1185">Reference proteome</keyword>
<evidence type="ECO:0000313" key="2">
    <source>
        <dbReference type="EMBL" id="GAA4129746.1"/>
    </source>
</evidence>
<feature type="domain" description="C2H2-type" evidence="1">
    <location>
        <begin position="52"/>
        <end position="73"/>
    </location>
</feature>
<evidence type="ECO:0000259" key="1">
    <source>
        <dbReference type="PROSITE" id="PS00028"/>
    </source>
</evidence>
<dbReference type="EMBL" id="BAAAZH010000036">
    <property type="protein sequence ID" value="GAA4129746.1"/>
    <property type="molecule type" value="Genomic_DNA"/>
</dbReference>
<dbReference type="InterPro" id="IPR013087">
    <property type="entry name" value="Znf_C2H2_type"/>
</dbReference>
<name>A0ABP7Y2L2_9ACTN</name>
<sequence>MLSPVLGHPDAVSDVGIGGPWIAALIFVEFRPIPIDKSVTNRTDTIRFWPFCARPCDEYIQILSTTCRHPRIHRTRDPEMRIVINRVNALGLHEVNGFIVAIDRPGPAPGAGIISRRYMAAYPIHQDF</sequence>
<organism evidence="2 3">
    <name type="scientific">Nocardioides fonticola</name>
    <dbReference type="NCBI Taxonomy" id="450363"/>
    <lineage>
        <taxon>Bacteria</taxon>
        <taxon>Bacillati</taxon>
        <taxon>Actinomycetota</taxon>
        <taxon>Actinomycetes</taxon>
        <taxon>Propionibacteriales</taxon>
        <taxon>Nocardioidaceae</taxon>
        <taxon>Nocardioides</taxon>
    </lineage>
</organism>
<comment type="caution">
    <text evidence="2">The sequence shown here is derived from an EMBL/GenBank/DDBJ whole genome shotgun (WGS) entry which is preliminary data.</text>
</comment>
<reference evidence="3" key="1">
    <citation type="journal article" date="2019" name="Int. J. Syst. Evol. Microbiol.">
        <title>The Global Catalogue of Microorganisms (GCM) 10K type strain sequencing project: providing services to taxonomists for standard genome sequencing and annotation.</title>
        <authorList>
            <consortium name="The Broad Institute Genomics Platform"/>
            <consortium name="The Broad Institute Genome Sequencing Center for Infectious Disease"/>
            <person name="Wu L."/>
            <person name="Ma J."/>
        </authorList>
    </citation>
    <scope>NUCLEOTIDE SEQUENCE [LARGE SCALE GENOMIC DNA]</scope>
    <source>
        <strain evidence="3">JCM 16703</strain>
    </source>
</reference>
<accession>A0ABP7Y2L2</accession>
<proteinExistence type="predicted"/>
<dbReference type="Proteomes" id="UP001501495">
    <property type="component" value="Unassembled WGS sequence"/>
</dbReference>
<gene>
    <name evidence="2" type="ORF">GCM10022215_42630</name>
</gene>
<protein>
    <recommendedName>
        <fullName evidence="1">C2H2-type domain-containing protein</fullName>
    </recommendedName>
</protein>
<evidence type="ECO:0000313" key="3">
    <source>
        <dbReference type="Proteomes" id="UP001501495"/>
    </source>
</evidence>
<dbReference type="PROSITE" id="PS00028">
    <property type="entry name" value="ZINC_FINGER_C2H2_1"/>
    <property type="match status" value="1"/>
</dbReference>